<evidence type="ECO:0000256" key="1">
    <source>
        <dbReference type="SAM" id="MobiDB-lite"/>
    </source>
</evidence>
<accession>A0ABZ2Y3M7</accession>
<gene>
    <name evidence="2" type="ORF">QBE51_14375</name>
</gene>
<keyword evidence="3" id="KW-1185">Reference proteome</keyword>
<dbReference type="EMBL" id="CP121687">
    <property type="protein sequence ID" value="WZL69937.1"/>
    <property type="molecule type" value="Genomic_DNA"/>
</dbReference>
<organism evidence="2 3">
    <name type="scientific">Defluviitalea saccharophila</name>
    <dbReference type="NCBI Taxonomy" id="879970"/>
    <lineage>
        <taxon>Bacteria</taxon>
        <taxon>Bacillati</taxon>
        <taxon>Bacillota</taxon>
        <taxon>Clostridia</taxon>
        <taxon>Lachnospirales</taxon>
        <taxon>Defluviitaleaceae</taxon>
        <taxon>Defluviitalea</taxon>
    </lineage>
</organism>
<sequence>MKKIILIFSLIVLVIFIILLVGQSSFFLHSNIIEDDSNDAVKQQEEMQPSQNKDEHASPTDTLSDMAESGTELERDIKVDTGDYQGQIDSNIIEITISGVPEEKATRAFMLSDELKDEFENIQLSIGETIKFRYYIDEYERNVIVEIEN</sequence>
<reference evidence="2 3" key="1">
    <citation type="submission" date="2023-03" db="EMBL/GenBank/DDBJ databases">
        <title>Novel Species.</title>
        <authorList>
            <person name="Ma S."/>
        </authorList>
    </citation>
    <scope>NUCLEOTIDE SEQUENCE [LARGE SCALE GENOMIC DNA]</scope>
    <source>
        <strain evidence="2 3">LIND6LT2</strain>
    </source>
</reference>
<evidence type="ECO:0000313" key="2">
    <source>
        <dbReference type="EMBL" id="WZL69937.1"/>
    </source>
</evidence>
<protein>
    <submittedName>
        <fullName evidence="2">Uncharacterized protein</fullName>
    </submittedName>
</protein>
<dbReference type="RefSeq" id="WP_341876903.1">
    <property type="nucleotide sequence ID" value="NZ_CP121687.1"/>
</dbReference>
<evidence type="ECO:0000313" key="3">
    <source>
        <dbReference type="Proteomes" id="UP001486565"/>
    </source>
</evidence>
<dbReference type="Proteomes" id="UP001486565">
    <property type="component" value="Chromosome"/>
</dbReference>
<name>A0ABZ2Y3M7_9FIRM</name>
<feature type="region of interest" description="Disordered" evidence="1">
    <location>
        <begin position="40"/>
        <end position="72"/>
    </location>
</feature>
<proteinExistence type="predicted"/>